<dbReference type="EMBL" id="JACHJH010000001">
    <property type="protein sequence ID" value="MBB4892065.1"/>
    <property type="molecule type" value="Genomic_DNA"/>
</dbReference>
<dbReference type="RefSeq" id="WP_184346542.1">
    <property type="nucleotide sequence ID" value="NZ_JACHJH010000001.1"/>
</dbReference>
<reference evidence="1 2" key="1">
    <citation type="submission" date="2020-08" db="EMBL/GenBank/DDBJ databases">
        <title>Genomic Encyclopedia of Type Strains, Phase III (KMG-III): the genomes of soil and plant-associated and newly described type strains.</title>
        <authorList>
            <person name="Whitman W."/>
        </authorList>
    </citation>
    <scope>NUCLEOTIDE SEQUENCE [LARGE SCALE GENOMIC DNA]</scope>
    <source>
        <strain evidence="1 2">CECT 3266</strain>
    </source>
</reference>
<dbReference type="Proteomes" id="UP000556084">
    <property type="component" value="Unassembled WGS sequence"/>
</dbReference>
<gene>
    <name evidence="1" type="ORF">FHS39_001065</name>
</gene>
<accession>A0A7W7LKU3</accession>
<comment type="caution">
    <text evidence="1">The sequence shown here is derived from an EMBL/GenBank/DDBJ whole genome shotgun (WGS) entry which is preliminary data.</text>
</comment>
<evidence type="ECO:0008006" key="3">
    <source>
        <dbReference type="Google" id="ProtNLM"/>
    </source>
</evidence>
<protein>
    <recommendedName>
        <fullName evidence="3">DUF397 domain-containing protein</fullName>
    </recommendedName>
</protein>
<proteinExistence type="predicted"/>
<dbReference type="AlphaFoldDB" id="A0A7W7LKU3"/>
<keyword evidence="2" id="KW-1185">Reference proteome</keyword>
<evidence type="ECO:0000313" key="1">
    <source>
        <dbReference type="EMBL" id="MBB4892065.1"/>
    </source>
</evidence>
<evidence type="ECO:0000313" key="2">
    <source>
        <dbReference type="Proteomes" id="UP000556084"/>
    </source>
</evidence>
<organism evidence="1 2">
    <name type="scientific">Streptomyces olivoverticillatus</name>
    <dbReference type="NCBI Taxonomy" id="66427"/>
    <lineage>
        <taxon>Bacteria</taxon>
        <taxon>Bacillati</taxon>
        <taxon>Actinomycetota</taxon>
        <taxon>Actinomycetes</taxon>
        <taxon>Kitasatosporales</taxon>
        <taxon>Streptomycetaceae</taxon>
        <taxon>Streptomyces</taxon>
    </lineage>
</organism>
<name>A0A7W7LKU3_9ACTN</name>
<sequence length="71" mass="8209">MQELNWIKAAEEDEPEYFEIAFGEGDDVDNVYIRVNTDPDNIVITTQRKWEAFVLGVKAGEFDHFVEGIED</sequence>